<feature type="compositionally biased region" description="Basic residues" evidence="4">
    <location>
        <begin position="206"/>
        <end position="227"/>
    </location>
</feature>
<feature type="region of interest" description="Disordered" evidence="4">
    <location>
        <begin position="260"/>
        <end position="285"/>
    </location>
</feature>
<dbReference type="Gene3D" id="1.10.30.10">
    <property type="entry name" value="High mobility group box domain"/>
    <property type="match status" value="1"/>
</dbReference>
<dbReference type="AlphaFoldDB" id="A0A8H5C3K2"/>
<feature type="region of interest" description="Disordered" evidence="4">
    <location>
        <begin position="185"/>
        <end position="229"/>
    </location>
</feature>
<keyword evidence="2 3" id="KW-0539">Nucleus</keyword>
<keyword evidence="7" id="KW-1185">Reference proteome</keyword>
<organism evidence="6 7">
    <name type="scientific">Tetrapyrgos nigripes</name>
    <dbReference type="NCBI Taxonomy" id="182062"/>
    <lineage>
        <taxon>Eukaryota</taxon>
        <taxon>Fungi</taxon>
        <taxon>Dikarya</taxon>
        <taxon>Basidiomycota</taxon>
        <taxon>Agaricomycotina</taxon>
        <taxon>Agaricomycetes</taxon>
        <taxon>Agaricomycetidae</taxon>
        <taxon>Agaricales</taxon>
        <taxon>Marasmiineae</taxon>
        <taxon>Marasmiaceae</taxon>
        <taxon>Tetrapyrgos</taxon>
    </lineage>
</organism>
<dbReference type="Pfam" id="PF00505">
    <property type="entry name" value="HMG_box"/>
    <property type="match status" value="1"/>
</dbReference>
<evidence type="ECO:0000256" key="2">
    <source>
        <dbReference type="ARBA" id="ARBA00023242"/>
    </source>
</evidence>
<evidence type="ECO:0000256" key="4">
    <source>
        <dbReference type="SAM" id="MobiDB-lite"/>
    </source>
</evidence>
<comment type="caution">
    <text evidence="6">The sequence shown here is derived from an EMBL/GenBank/DDBJ whole genome shotgun (WGS) entry which is preliminary data.</text>
</comment>
<dbReference type="SUPFAM" id="SSF47095">
    <property type="entry name" value="HMG-box"/>
    <property type="match status" value="1"/>
</dbReference>
<dbReference type="InterPro" id="IPR051356">
    <property type="entry name" value="SOX/SOX-like_TF"/>
</dbReference>
<dbReference type="GO" id="GO:0000981">
    <property type="term" value="F:DNA-binding transcription factor activity, RNA polymerase II-specific"/>
    <property type="evidence" value="ECO:0007669"/>
    <property type="project" value="TreeGrafter"/>
</dbReference>
<evidence type="ECO:0000313" key="6">
    <source>
        <dbReference type="EMBL" id="KAF5334590.1"/>
    </source>
</evidence>
<evidence type="ECO:0000256" key="1">
    <source>
        <dbReference type="ARBA" id="ARBA00023125"/>
    </source>
</evidence>
<dbReference type="GO" id="GO:0000978">
    <property type="term" value="F:RNA polymerase II cis-regulatory region sequence-specific DNA binding"/>
    <property type="evidence" value="ECO:0007669"/>
    <property type="project" value="TreeGrafter"/>
</dbReference>
<protein>
    <recommendedName>
        <fullName evidence="5">HMG box domain-containing protein</fullName>
    </recommendedName>
</protein>
<dbReference type="InterPro" id="IPR036910">
    <property type="entry name" value="HMG_box_dom_sf"/>
</dbReference>
<dbReference type="OrthoDB" id="6247875at2759"/>
<dbReference type="GO" id="GO:0005634">
    <property type="term" value="C:nucleus"/>
    <property type="evidence" value="ECO:0007669"/>
    <property type="project" value="UniProtKB-UniRule"/>
</dbReference>
<feature type="region of interest" description="Disordered" evidence="4">
    <location>
        <begin position="335"/>
        <end position="423"/>
    </location>
</feature>
<evidence type="ECO:0000259" key="5">
    <source>
        <dbReference type="PROSITE" id="PS50118"/>
    </source>
</evidence>
<evidence type="ECO:0000313" key="7">
    <source>
        <dbReference type="Proteomes" id="UP000559256"/>
    </source>
</evidence>
<reference evidence="6 7" key="1">
    <citation type="journal article" date="2020" name="ISME J.">
        <title>Uncovering the hidden diversity of litter-decomposition mechanisms in mushroom-forming fungi.</title>
        <authorList>
            <person name="Floudas D."/>
            <person name="Bentzer J."/>
            <person name="Ahren D."/>
            <person name="Johansson T."/>
            <person name="Persson P."/>
            <person name="Tunlid A."/>
        </authorList>
    </citation>
    <scope>NUCLEOTIDE SEQUENCE [LARGE SCALE GENOMIC DNA]</scope>
    <source>
        <strain evidence="6 7">CBS 291.85</strain>
    </source>
</reference>
<name>A0A8H5C3K2_9AGAR</name>
<feature type="region of interest" description="Disordered" evidence="4">
    <location>
        <begin position="80"/>
        <end position="121"/>
    </location>
</feature>
<dbReference type="PROSITE" id="PS50118">
    <property type="entry name" value="HMG_BOX_2"/>
    <property type="match status" value="1"/>
</dbReference>
<feature type="DNA-binding region" description="HMG box" evidence="3">
    <location>
        <begin position="118"/>
        <end position="187"/>
    </location>
</feature>
<feature type="compositionally biased region" description="Polar residues" evidence="4">
    <location>
        <begin position="18"/>
        <end position="33"/>
    </location>
</feature>
<dbReference type="InterPro" id="IPR009071">
    <property type="entry name" value="HMG_box_dom"/>
</dbReference>
<sequence length="652" mass="71607">MPVERSRTRRTGADGTQLVWTMPSTNSPTAESTVSFASTLTPITFSHPGPDGLSSATLPVQQQTLFPFVDESSSPFSTLTPASFASSSDSDDAPSSSRNNNKGSSSSSHSKKKPENHIPRPPNAFILFRSSFIRSQHVSTRVETNHSTLSKIIGLTWHNLPEDEKQVWHARAKVAFDEHKKKFPEYSFRPAHSSSNGDDGGGGKGGKGKAKAKAKAKVKSGGGKKVKTKAEPDVYHADADLSDSYDDSYLSSYDSETDIDSGYASNIPSDPNPPKKKRKVRELGTKDLKRCAKIAQLLVEGKKGSALDSAIIEFDKTHVPEPVVARWEKPITEWSFRKKERKEKERKMKEKERDRKKAKQVVERGMTIESGFSSPSPSSYASPPPPSSYASSRCSSPTKPSTGVFNVESFGDEEDTAPTRRPSLTINTDFSFIQPNTDAQTFVHPSPSPYAQEYPASAYPQSSYPESTVEQYSAQAYTSPPTPIIPSTPVSSFDYTSWNSSLESVPSLTNSASVSSSSSYEDLNAWGQQQQQYVPQVQVHQPVVQTPAHIDYTQVYEPSSYQSYSSDEFGYEEFLTQPSPAMEFGPEEFNVQALLDKMQMQMQTQTQIQDTQMPMSMTLDFSGGESMGLPMAMDDVLSGMGMYAGYGGEAVY</sequence>
<keyword evidence="1 3" id="KW-0238">DNA-binding</keyword>
<dbReference type="EMBL" id="JAACJM010000255">
    <property type="protein sequence ID" value="KAF5334590.1"/>
    <property type="molecule type" value="Genomic_DNA"/>
</dbReference>
<feature type="compositionally biased region" description="Low complexity" evidence="4">
    <location>
        <begin position="388"/>
        <end position="397"/>
    </location>
</feature>
<feature type="compositionally biased region" description="Basic and acidic residues" evidence="4">
    <location>
        <begin position="335"/>
        <end position="355"/>
    </location>
</feature>
<dbReference type="PANTHER" id="PTHR45789">
    <property type="entry name" value="FI18025P1"/>
    <property type="match status" value="1"/>
</dbReference>
<dbReference type="Proteomes" id="UP000559256">
    <property type="component" value="Unassembled WGS sequence"/>
</dbReference>
<evidence type="ECO:0000256" key="3">
    <source>
        <dbReference type="PROSITE-ProRule" id="PRU00267"/>
    </source>
</evidence>
<accession>A0A8H5C3K2</accession>
<gene>
    <name evidence="6" type="ORF">D9758_018429</name>
</gene>
<dbReference type="CDD" id="cd01389">
    <property type="entry name" value="HMG-box_ROX1-like"/>
    <property type="match status" value="1"/>
</dbReference>
<feature type="region of interest" description="Disordered" evidence="4">
    <location>
        <begin position="1"/>
        <end position="33"/>
    </location>
</feature>
<proteinExistence type="predicted"/>
<feature type="compositionally biased region" description="Low complexity" evidence="4">
    <location>
        <begin position="81"/>
        <end position="108"/>
    </location>
</feature>
<dbReference type="PANTHER" id="PTHR45789:SF2">
    <property type="entry name" value="FI18025P1"/>
    <property type="match status" value="1"/>
</dbReference>
<dbReference type="SMART" id="SM00398">
    <property type="entry name" value="HMG"/>
    <property type="match status" value="1"/>
</dbReference>
<feature type="domain" description="HMG box" evidence="5">
    <location>
        <begin position="118"/>
        <end position="187"/>
    </location>
</feature>